<evidence type="ECO:0000313" key="2">
    <source>
        <dbReference type="Proteomes" id="UP001212821"/>
    </source>
</evidence>
<organism evidence="1 2">
    <name type="scientific">Kitasatospora cathayae</name>
    <dbReference type="NCBI Taxonomy" id="3004092"/>
    <lineage>
        <taxon>Bacteria</taxon>
        <taxon>Bacillati</taxon>
        <taxon>Actinomycetota</taxon>
        <taxon>Actinomycetes</taxon>
        <taxon>Kitasatosporales</taxon>
        <taxon>Streptomycetaceae</taxon>
        <taxon>Kitasatospora</taxon>
    </lineage>
</organism>
<protein>
    <submittedName>
        <fullName evidence="1">(2Fe-2S) ferredoxin domain-containing protein</fullName>
    </submittedName>
</protein>
<name>A0ABY7QCE1_9ACTN</name>
<dbReference type="Proteomes" id="UP001212821">
    <property type="component" value="Chromosome"/>
</dbReference>
<sequence>MADAGRPEPVTLRPGGRPCTVVVCRGCCCGSVRKHTGTDHDGQLARLRAAAEKSGGALVVRTADCLDACLQSNVIVVQPSSHGRTRGGRPVWLGWALDDDSIALILGYALAGGPGLAELPAALDLQRITPPRTPAITRRS</sequence>
<gene>
    <name evidence="1" type="ORF">O1G21_33850</name>
</gene>
<reference evidence="2" key="1">
    <citation type="submission" date="2022-12" db="EMBL/GenBank/DDBJ databases">
        <authorList>
            <person name="Mo P."/>
        </authorList>
    </citation>
    <scope>NUCLEOTIDE SEQUENCE [LARGE SCALE GENOMIC DNA]</scope>
    <source>
        <strain evidence="2">HUAS 3-15</strain>
    </source>
</reference>
<keyword evidence="2" id="KW-1185">Reference proteome</keyword>
<evidence type="ECO:0000313" key="1">
    <source>
        <dbReference type="EMBL" id="WBP90355.1"/>
    </source>
</evidence>
<dbReference type="EMBL" id="CP115450">
    <property type="protein sequence ID" value="WBP90355.1"/>
    <property type="molecule type" value="Genomic_DNA"/>
</dbReference>
<proteinExistence type="predicted"/>
<accession>A0ABY7QCE1</accession>
<dbReference type="RefSeq" id="WP_270149082.1">
    <property type="nucleotide sequence ID" value="NZ_CP115450.1"/>
</dbReference>